<dbReference type="AlphaFoldDB" id="A0A3N4GD41"/>
<accession>A0A3N4GD41</accession>
<dbReference type="EMBL" id="RKMG01000009">
    <property type="protein sequence ID" value="RPA60733.1"/>
    <property type="molecule type" value="Genomic_DNA"/>
</dbReference>
<dbReference type="Proteomes" id="UP000273977">
    <property type="component" value="Unassembled WGS sequence"/>
</dbReference>
<proteinExistence type="predicted"/>
<evidence type="ECO:0000313" key="2">
    <source>
        <dbReference type="Proteomes" id="UP000273977"/>
    </source>
</evidence>
<dbReference type="OrthoDB" id="2165349at2"/>
<comment type="caution">
    <text evidence="1">The sequence shown here is derived from an EMBL/GenBank/DDBJ whole genome shotgun (WGS) entry which is preliminary data.</text>
</comment>
<name>A0A3N4GD41_9LACT</name>
<keyword evidence="2" id="KW-1185">Reference proteome</keyword>
<sequence>MISHELPLMPIGPDEKRWLAEITGDDETFVLKRDFQPELKPGVWQIFDGWYQIHGQFPGISPFEKEYVIVQDGHMMRHLDFRYMINELPKIKAYEEQRKHRLIYQITTILDEIVAEAPYEGVEEALLEQKEAMSMVETSSELLNGLAILLKQKDQMIKRFKNYYDQSDLNEWQ</sequence>
<evidence type="ECO:0000313" key="1">
    <source>
        <dbReference type="EMBL" id="RPA60733.1"/>
    </source>
</evidence>
<organism evidence="1 2">
    <name type="scientific">Aerococcus agrisoli</name>
    <dbReference type="NCBI Taxonomy" id="2487350"/>
    <lineage>
        <taxon>Bacteria</taxon>
        <taxon>Bacillati</taxon>
        <taxon>Bacillota</taxon>
        <taxon>Bacilli</taxon>
        <taxon>Lactobacillales</taxon>
        <taxon>Aerococcaceae</taxon>
        <taxon>Aerococcus</taxon>
    </lineage>
</organism>
<protein>
    <submittedName>
        <fullName evidence="1">Uncharacterized protein</fullName>
    </submittedName>
</protein>
<dbReference type="RefSeq" id="WP_123779697.1">
    <property type="nucleotide sequence ID" value="NZ_RKMG01000009.1"/>
</dbReference>
<gene>
    <name evidence="1" type="ORF">EF384_03995</name>
</gene>
<reference evidence="1 2" key="1">
    <citation type="submission" date="2018-11" db="EMBL/GenBank/DDBJ databases">
        <title>Aerococcus sp. SJQ22, whole genome shotgun sequence.</title>
        <authorList>
            <person name="Sun L."/>
            <person name="Gao X."/>
            <person name="Chen W."/>
            <person name="Huang K."/>
        </authorList>
    </citation>
    <scope>NUCLEOTIDE SEQUENCE [LARGE SCALE GENOMIC DNA]</scope>
    <source>
        <strain evidence="1 2">SJQ22</strain>
    </source>
</reference>